<gene>
    <name evidence="1" type="ORF">GTS_37260</name>
</gene>
<name>A0A4D4JDW5_9PSEU</name>
<dbReference type="Proteomes" id="UP000298860">
    <property type="component" value="Unassembled WGS sequence"/>
</dbReference>
<reference evidence="2" key="1">
    <citation type="submission" date="2019-04" db="EMBL/GenBank/DDBJ databases">
        <title>Draft genome sequence of Pseudonocardiaceae bacterium SL3-2-4.</title>
        <authorList>
            <person name="Ningsih F."/>
            <person name="Yokota A."/>
            <person name="Sakai Y."/>
            <person name="Nanatani K."/>
            <person name="Yabe S."/>
            <person name="Oetari A."/>
            <person name="Sjamsuridzal W."/>
        </authorList>
    </citation>
    <scope>NUCLEOTIDE SEQUENCE [LARGE SCALE GENOMIC DNA]</scope>
    <source>
        <strain evidence="2">SL3-2-4</strain>
    </source>
</reference>
<dbReference type="RefSeq" id="WP_192909619.1">
    <property type="nucleotide sequence ID" value="NZ_BJFL01000021.1"/>
</dbReference>
<dbReference type="Gene3D" id="3.90.1720.10">
    <property type="entry name" value="endopeptidase domain like (from Nostoc punctiforme)"/>
    <property type="match status" value="1"/>
</dbReference>
<organism evidence="1 2">
    <name type="scientific">Gandjariella thermophila</name>
    <dbReference type="NCBI Taxonomy" id="1931992"/>
    <lineage>
        <taxon>Bacteria</taxon>
        <taxon>Bacillati</taxon>
        <taxon>Actinomycetota</taxon>
        <taxon>Actinomycetes</taxon>
        <taxon>Pseudonocardiales</taxon>
        <taxon>Pseudonocardiaceae</taxon>
        <taxon>Gandjariella</taxon>
    </lineage>
</organism>
<dbReference type="EMBL" id="BJFL01000021">
    <property type="protein sequence ID" value="GDY32093.1"/>
    <property type="molecule type" value="Genomic_DNA"/>
</dbReference>
<evidence type="ECO:0008006" key="3">
    <source>
        <dbReference type="Google" id="ProtNLM"/>
    </source>
</evidence>
<keyword evidence="2" id="KW-1185">Reference proteome</keyword>
<comment type="caution">
    <text evidence="1">The sequence shown here is derived from an EMBL/GenBank/DDBJ whole genome shotgun (WGS) entry which is preliminary data.</text>
</comment>
<evidence type="ECO:0000313" key="2">
    <source>
        <dbReference type="Proteomes" id="UP000298860"/>
    </source>
</evidence>
<accession>A0A4D4JDW5</accession>
<protein>
    <recommendedName>
        <fullName evidence="3">Amidase domain-containing protein</fullName>
    </recommendedName>
</protein>
<dbReference type="AlphaFoldDB" id="A0A4D4JDW5"/>
<sequence length="114" mass="12662">MTPPSHTRTWTDANAQRDFFLRHGGQQIPLSEARPGDIVYFEQQGTGGPTPADPGTVHHAALVTSVTPDGDIHYTQHTDSRLNVSLNGRLPHNEFEEGQQKVVVVRVNPNWYGH</sequence>
<proteinExistence type="predicted"/>
<evidence type="ECO:0000313" key="1">
    <source>
        <dbReference type="EMBL" id="GDY32093.1"/>
    </source>
</evidence>